<accession>A0A1B3ZE16</accession>
<dbReference type="EMBL" id="CP014168">
    <property type="protein sequence ID" value="AOH85668.1"/>
    <property type="molecule type" value="Genomic_DNA"/>
</dbReference>
<keyword evidence="1" id="KW-0812">Transmembrane</keyword>
<evidence type="ECO:0000256" key="1">
    <source>
        <dbReference type="SAM" id="Phobius"/>
    </source>
</evidence>
<keyword evidence="3" id="KW-1185">Reference proteome</keyword>
<keyword evidence="1" id="KW-1133">Transmembrane helix</keyword>
<gene>
    <name evidence="2" type="ORF">AWL63_18715</name>
</gene>
<dbReference type="OrthoDB" id="7477302at2"/>
<evidence type="ECO:0000313" key="3">
    <source>
        <dbReference type="Proteomes" id="UP000094256"/>
    </source>
</evidence>
<reference evidence="2 3" key="1">
    <citation type="submission" date="2016-01" db="EMBL/GenBank/DDBJ databases">
        <title>Complete genome and mega plasmid sequence of Sphingomonas panacis DCY99 elicits systemic resistance in rice to Xanthomonas oryzae.</title>
        <authorList>
            <person name="Kim Y.J."/>
            <person name="Yang D.C."/>
            <person name="Sing P."/>
        </authorList>
    </citation>
    <scope>NUCLEOTIDE SEQUENCE [LARGE SCALE GENOMIC DNA]</scope>
    <source>
        <strain evidence="2 3">DCY99</strain>
    </source>
</reference>
<dbReference type="Proteomes" id="UP000094256">
    <property type="component" value="Chromosome"/>
</dbReference>
<protein>
    <submittedName>
        <fullName evidence="2">Uncharacterized protein</fullName>
    </submittedName>
</protein>
<organism evidence="2 3">
    <name type="scientific">Sphingomonas panacis</name>
    <dbReference type="NCBI Taxonomy" id="1560345"/>
    <lineage>
        <taxon>Bacteria</taxon>
        <taxon>Pseudomonadati</taxon>
        <taxon>Pseudomonadota</taxon>
        <taxon>Alphaproteobacteria</taxon>
        <taxon>Sphingomonadales</taxon>
        <taxon>Sphingomonadaceae</taxon>
        <taxon>Sphingomonas</taxon>
    </lineage>
</organism>
<dbReference type="RefSeq" id="WP_069206203.1">
    <property type="nucleotide sequence ID" value="NZ_CP014168.1"/>
</dbReference>
<dbReference type="AlphaFoldDB" id="A0A1B3ZE16"/>
<dbReference type="STRING" id="1560345.AWL63_18715"/>
<feature type="transmembrane region" description="Helical" evidence="1">
    <location>
        <begin position="42"/>
        <end position="63"/>
    </location>
</feature>
<evidence type="ECO:0000313" key="2">
    <source>
        <dbReference type="EMBL" id="AOH85668.1"/>
    </source>
</evidence>
<sequence length="109" mass="12101">MFKHKPHPDQMTLELGKDAELERIIEVRAAIRAENDAMRWRFRLIVLETFMMSGLVLAAGLALNQPTALVLRGALIVGAACFASGILLIGLSGATGLLVSRYRRWRRAK</sequence>
<keyword evidence="1" id="KW-0472">Membrane</keyword>
<feature type="transmembrane region" description="Helical" evidence="1">
    <location>
        <begin position="75"/>
        <end position="99"/>
    </location>
</feature>
<name>A0A1B3ZE16_9SPHN</name>
<proteinExistence type="predicted"/>
<dbReference type="KEGG" id="span:AWL63_18715"/>